<evidence type="ECO:0000256" key="2">
    <source>
        <dbReference type="SAM" id="SignalP"/>
    </source>
</evidence>
<evidence type="ECO:0000256" key="1">
    <source>
        <dbReference type="SAM" id="MobiDB-lite"/>
    </source>
</evidence>
<protein>
    <submittedName>
        <fullName evidence="3">PhoX family protein</fullName>
    </submittedName>
</protein>
<evidence type="ECO:0000313" key="4">
    <source>
        <dbReference type="Proteomes" id="UP001595752"/>
    </source>
</evidence>
<dbReference type="EMBL" id="JBHRZT010000072">
    <property type="protein sequence ID" value="MFC3885946.1"/>
    <property type="molecule type" value="Genomic_DNA"/>
</dbReference>
<comment type="caution">
    <text evidence="3">The sequence shown here is derived from an EMBL/GenBank/DDBJ whole genome shotgun (WGS) entry which is preliminary data.</text>
</comment>
<dbReference type="RefSeq" id="WP_377918323.1">
    <property type="nucleotide sequence ID" value="NZ_JBHRZT010000072.1"/>
</dbReference>
<keyword evidence="4" id="KW-1185">Reference proteome</keyword>
<feature type="signal peptide" evidence="2">
    <location>
        <begin position="1"/>
        <end position="25"/>
    </location>
</feature>
<evidence type="ECO:0000313" key="3">
    <source>
        <dbReference type="EMBL" id="MFC3885946.1"/>
    </source>
</evidence>
<accession>A0ABV8B957</accession>
<gene>
    <name evidence="3" type="ORF">ACFOU2_21705</name>
</gene>
<name>A0ABV8B957_9BACI</name>
<dbReference type="PANTHER" id="PTHR35399">
    <property type="entry name" value="SLR8030 PROTEIN"/>
    <property type="match status" value="1"/>
</dbReference>
<reference evidence="4" key="1">
    <citation type="journal article" date="2019" name="Int. J. Syst. Evol. Microbiol.">
        <title>The Global Catalogue of Microorganisms (GCM) 10K type strain sequencing project: providing services to taxonomists for standard genome sequencing and annotation.</title>
        <authorList>
            <consortium name="The Broad Institute Genomics Platform"/>
            <consortium name="The Broad Institute Genome Sequencing Center for Infectious Disease"/>
            <person name="Wu L."/>
            <person name="Ma J."/>
        </authorList>
    </citation>
    <scope>NUCLEOTIDE SEQUENCE [LARGE SCALE GENOMIC DNA]</scope>
    <source>
        <strain evidence="4">CCUG 61889</strain>
    </source>
</reference>
<dbReference type="Pfam" id="PF05787">
    <property type="entry name" value="PhoX"/>
    <property type="match status" value="1"/>
</dbReference>
<dbReference type="Proteomes" id="UP001595752">
    <property type="component" value="Unassembled WGS sequence"/>
</dbReference>
<keyword evidence="2" id="KW-0732">Signal</keyword>
<proteinExistence type="predicted"/>
<organism evidence="3 4">
    <name type="scientific">Bacillus songklensis</name>
    <dbReference type="NCBI Taxonomy" id="1069116"/>
    <lineage>
        <taxon>Bacteria</taxon>
        <taxon>Bacillati</taxon>
        <taxon>Bacillota</taxon>
        <taxon>Bacilli</taxon>
        <taxon>Bacillales</taxon>
        <taxon>Bacillaceae</taxon>
        <taxon>Bacillus</taxon>
    </lineage>
</organism>
<sequence>MKKRKMMIPLLSLAVLFPSASNTFASPNQPLSIDKVEFVGMDAPDTVEERSKMYSEASAIVTYNNGTQKTFPLEYKTLFQPGDVINGKTAGAAYDANGNVITNEAGKPYVSTSPDSNTLLSVNGKSGKLYMVNHYEGMPSNTIGNMPKAMALNTVEQDKETGELTVTDVKPIDFSADGGIWTPCAGHLSPWNTHLGSEEYDPDAKAHEANPEKSSVTQFARNYYQDNTVIGNPYLYGHLPEVTVHPDGTSTAVKHYSMGRLSFENVVVAPDNRTVYYGDDGGYTMSFMYVADKAKDLSAGTLYAAKWKQTSEKNGGSADLEWIKLGHATDAEIKKLAQTVKFSDIFETTADAEYAKANGFKRVKAAGRDEWLKVKPGMEKAAAFLESRRYGALVGATSEFNKMETVEFNKADNKVYMTLSTIGGGMTANPTDPVDDIHVSKINAGGIYELSLASGQKDRDGDMIDSNYVATKMAGLVLGEDLPTKDAAGNTANPDKISNPDNITYSEKMRTLFIAEDGHGHHNNYGWAYNVDTKKLSRIVSAPDGGEVTGIQAIDNLNGFIYLMAGSQNPGYAGYLSGLPSLGKSSENNDDSDNTNKEDR</sequence>
<dbReference type="InterPro" id="IPR008557">
    <property type="entry name" value="PhoX"/>
</dbReference>
<dbReference type="PANTHER" id="PTHR35399:SF2">
    <property type="entry name" value="DUF839 DOMAIN-CONTAINING PROTEIN"/>
    <property type="match status" value="1"/>
</dbReference>
<feature type="region of interest" description="Disordered" evidence="1">
    <location>
        <begin position="581"/>
        <end position="600"/>
    </location>
</feature>
<feature type="chain" id="PRO_5046123814" evidence="2">
    <location>
        <begin position="26"/>
        <end position="600"/>
    </location>
</feature>